<dbReference type="Proteomes" id="UP000305067">
    <property type="component" value="Unassembled WGS sequence"/>
</dbReference>
<evidence type="ECO:0000313" key="8">
    <source>
        <dbReference type="EMBL" id="TFL06397.1"/>
    </source>
</evidence>
<protein>
    <recommendedName>
        <fullName evidence="7">S1 motif domain-containing protein</fullName>
    </recommendedName>
</protein>
<feature type="compositionally biased region" description="Basic residues" evidence="6">
    <location>
        <begin position="79"/>
        <end position="91"/>
    </location>
</feature>
<dbReference type="CDD" id="cd05707">
    <property type="entry name" value="S1_Rrp5_repeat_sc11"/>
    <property type="match status" value="1"/>
</dbReference>
<dbReference type="InterPro" id="IPR057302">
    <property type="entry name" value="Rrp5_S1"/>
</dbReference>
<dbReference type="CDD" id="cd05693">
    <property type="entry name" value="S1_Rrp5_repeat_hs1_sc1"/>
    <property type="match status" value="1"/>
</dbReference>
<dbReference type="InterPro" id="IPR003107">
    <property type="entry name" value="HAT"/>
</dbReference>
<dbReference type="SMART" id="SM00386">
    <property type="entry name" value="HAT"/>
    <property type="match status" value="5"/>
</dbReference>
<feature type="compositionally biased region" description="Low complexity" evidence="6">
    <location>
        <begin position="1128"/>
        <end position="1140"/>
    </location>
</feature>
<feature type="compositionally biased region" description="Acidic residues" evidence="6">
    <location>
        <begin position="1052"/>
        <end position="1091"/>
    </location>
</feature>
<dbReference type="InterPro" id="IPR011990">
    <property type="entry name" value="TPR-like_helical_dom_sf"/>
</dbReference>
<dbReference type="GO" id="GO:0003723">
    <property type="term" value="F:RNA binding"/>
    <property type="evidence" value="ECO:0007669"/>
    <property type="project" value="TreeGrafter"/>
</dbReference>
<gene>
    <name evidence="8" type="ORF">BDV98DRAFT_540581</name>
</gene>
<dbReference type="OrthoDB" id="412781at2759"/>
<dbReference type="InterPro" id="IPR057301">
    <property type="entry name" value="Rrp5_OB_4th"/>
</dbReference>
<dbReference type="InterPro" id="IPR055430">
    <property type="entry name" value="HAT_Syf1_CNRKL1_C"/>
</dbReference>
<feature type="domain" description="S1 motif" evidence="7">
    <location>
        <begin position="334"/>
        <end position="400"/>
    </location>
</feature>
<feature type="region of interest" description="Disordered" evidence="6">
    <location>
        <begin position="1121"/>
        <end position="1159"/>
    </location>
</feature>
<organism evidence="8 9">
    <name type="scientific">Pterulicium gracile</name>
    <dbReference type="NCBI Taxonomy" id="1884261"/>
    <lineage>
        <taxon>Eukaryota</taxon>
        <taxon>Fungi</taxon>
        <taxon>Dikarya</taxon>
        <taxon>Basidiomycota</taxon>
        <taxon>Agaricomycotina</taxon>
        <taxon>Agaricomycetes</taxon>
        <taxon>Agaricomycetidae</taxon>
        <taxon>Agaricales</taxon>
        <taxon>Pleurotineae</taxon>
        <taxon>Pterulaceae</taxon>
        <taxon>Pterulicium</taxon>
    </lineage>
</organism>
<feature type="domain" description="S1 motif" evidence="7">
    <location>
        <begin position="786"/>
        <end position="855"/>
    </location>
</feature>
<comment type="subcellular location">
    <subcellularLocation>
        <location evidence="1">Nucleus</location>
        <location evidence="1">Nucleolus</location>
    </subcellularLocation>
</comment>
<keyword evidence="9" id="KW-1185">Reference proteome</keyword>
<dbReference type="PANTHER" id="PTHR23270">
    <property type="entry name" value="PROGRAMMED CELL DEATH PROTEIN 11 PRE-RRNA PROCESSING PROTEIN RRP5"/>
    <property type="match status" value="1"/>
</dbReference>
<dbReference type="CDD" id="cd05697">
    <property type="entry name" value="S1_Rrp5_repeat_hs5"/>
    <property type="match status" value="1"/>
</dbReference>
<evidence type="ECO:0000313" key="9">
    <source>
        <dbReference type="Proteomes" id="UP000305067"/>
    </source>
</evidence>
<name>A0A5C3QYG2_9AGAR</name>
<dbReference type="SMART" id="SM00316">
    <property type="entry name" value="S1"/>
    <property type="match status" value="10"/>
</dbReference>
<dbReference type="PANTHER" id="PTHR23270:SF10">
    <property type="entry name" value="PROTEIN RRP5 HOMOLOG"/>
    <property type="match status" value="1"/>
</dbReference>
<feature type="domain" description="S1 motif" evidence="7">
    <location>
        <begin position="248"/>
        <end position="315"/>
    </location>
</feature>
<evidence type="ECO:0000256" key="5">
    <source>
        <dbReference type="ARBA" id="ARBA00023242"/>
    </source>
</evidence>
<evidence type="ECO:0000256" key="1">
    <source>
        <dbReference type="ARBA" id="ARBA00004604"/>
    </source>
</evidence>
<feature type="domain" description="S1 motif" evidence="7">
    <location>
        <begin position="603"/>
        <end position="672"/>
    </location>
</feature>
<dbReference type="SUPFAM" id="SSF50249">
    <property type="entry name" value="Nucleic acid-binding proteins"/>
    <property type="match status" value="8"/>
</dbReference>
<feature type="region of interest" description="Disordered" evidence="6">
    <location>
        <begin position="74"/>
        <end position="104"/>
    </location>
</feature>
<dbReference type="Pfam" id="PF23231">
    <property type="entry name" value="HAT_Syf1_CNRKL1_C"/>
    <property type="match status" value="1"/>
</dbReference>
<dbReference type="InterPro" id="IPR003029">
    <property type="entry name" value="S1_domain"/>
</dbReference>
<evidence type="ECO:0000259" key="7">
    <source>
        <dbReference type="PROSITE" id="PS50126"/>
    </source>
</evidence>
<feature type="domain" description="S1 motif" evidence="7">
    <location>
        <begin position="120"/>
        <end position="216"/>
    </location>
</feature>
<dbReference type="EMBL" id="ML178815">
    <property type="protein sequence ID" value="TFL06397.1"/>
    <property type="molecule type" value="Genomic_DNA"/>
</dbReference>
<keyword evidence="5" id="KW-0539">Nucleus</keyword>
<evidence type="ECO:0000256" key="6">
    <source>
        <dbReference type="SAM" id="MobiDB-lite"/>
    </source>
</evidence>
<feature type="region of interest" description="Disordered" evidence="6">
    <location>
        <begin position="1"/>
        <end position="56"/>
    </location>
</feature>
<feature type="domain" description="S1 motif" evidence="7">
    <location>
        <begin position="968"/>
        <end position="1039"/>
    </location>
</feature>
<feature type="region of interest" description="Disordered" evidence="6">
    <location>
        <begin position="162"/>
        <end position="181"/>
    </location>
</feature>
<dbReference type="Pfam" id="PF00575">
    <property type="entry name" value="S1"/>
    <property type="match status" value="2"/>
</dbReference>
<accession>A0A5C3QYG2</accession>
<dbReference type="Gene3D" id="1.25.40.10">
    <property type="entry name" value="Tetratricopeptide repeat domain"/>
    <property type="match status" value="1"/>
</dbReference>
<evidence type="ECO:0000256" key="2">
    <source>
        <dbReference type="ARBA" id="ARBA00011524"/>
    </source>
</evidence>
<feature type="domain" description="S1 motif" evidence="7">
    <location>
        <begin position="423"/>
        <end position="497"/>
    </location>
</feature>
<feature type="domain" description="S1 motif" evidence="7">
    <location>
        <begin position="881"/>
        <end position="950"/>
    </location>
</feature>
<dbReference type="Pfam" id="PF23459">
    <property type="entry name" value="S1_RRP5"/>
    <property type="match status" value="3"/>
</dbReference>
<evidence type="ECO:0000256" key="3">
    <source>
        <dbReference type="ARBA" id="ARBA00022552"/>
    </source>
</evidence>
<keyword evidence="3" id="KW-0698">rRNA processing</keyword>
<dbReference type="InterPro" id="IPR045209">
    <property type="entry name" value="Rrp5"/>
</dbReference>
<dbReference type="Gene3D" id="2.40.50.140">
    <property type="entry name" value="Nucleic acid-binding proteins"/>
    <property type="match status" value="8"/>
</dbReference>
<feature type="compositionally biased region" description="Acidic residues" evidence="6">
    <location>
        <begin position="166"/>
        <end position="179"/>
    </location>
</feature>
<feature type="domain" description="S1 motif" evidence="7">
    <location>
        <begin position="514"/>
        <end position="583"/>
    </location>
</feature>
<keyword evidence="4" id="KW-0677">Repeat</keyword>
<dbReference type="InterPro" id="IPR048059">
    <property type="entry name" value="Rrp5_S1_rpt_hs1_sc1"/>
</dbReference>
<reference evidence="8 9" key="1">
    <citation type="journal article" date="2019" name="Nat. Ecol. Evol.">
        <title>Megaphylogeny resolves global patterns of mushroom evolution.</title>
        <authorList>
            <person name="Varga T."/>
            <person name="Krizsan K."/>
            <person name="Foldi C."/>
            <person name="Dima B."/>
            <person name="Sanchez-Garcia M."/>
            <person name="Sanchez-Ramirez S."/>
            <person name="Szollosi G.J."/>
            <person name="Szarkandi J.G."/>
            <person name="Papp V."/>
            <person name="Albert L."/>
            <person name="Andreopoulos W."/>
            <person name="Angelini C."/>
            <person name="Antonin V."/>
            <person name="Barry K.W."/>
            <person name="Bougher N.L."/>
            <person name="Buchanan P."/>
            <person name="Buyck B."/>
            <person name="Bense V."/>
            <person name="Catcheside P."/>
            <person name="Chovatia M."/>
            <person name="Cooper J."/>
            <person name="Damon W."/>
            <person name="Desjardin D."/>
            <person name="Finy P."/>
            <person name="Geml J."/>
            <person name="Haridas S."/>
            <person name="Hughes K."/>
            <person name="Justo A."/>
            <person name="Karasinski D."/>
            <person name="Kautmanova I."/>
            <person name="Kiss B."/>
            <person name="Kocsube S."/>
            <person name="Kotiranta H."/>
            <person name="LaButti K.M."/>
            <person name="Lechner B.E."/>
            <person name="Liimatainen K."/>
            <person name="Lipzen A."/>
            <person name="Lukacs Z."/>
            <person name="Mihaltcheva S."/>
            <person name="Morgado L.N."/>
            <person name="Niskanen T."/>
            <person name="Noordeloos M.E."/>
            <person name="Ohm R.A."/>
            <person name="Ortiz-Santana B."/>
            <person name="Ovrebo C."/>
            <person name="Racz N."/>
            <person name="Riley R."/>
            <person name="Savchenko A."/>
            <person name="Shiryaev A."/>
            <person name="Soop K."/>
            <person name="Spirin V."/>
            <person name="Szebenyi C."/>
            <person name="Tomsovsky M."/>
            <person name="Tulloss R.E."/>
            <person name="Uehling J."/>
            <person name="Grigoriev I.V."/>
            <person name="Vagvolgyi C."/>
            <person name="Papp T."/>
            <person name="Martin F.M."/>
            <person name="Miettinen O."/>
            <person name="Hibbett D.S."/>
            <person name="Nagy L.G."/>
        </authorList>
    </citation>
    <scope>NUCLEOTIDE SEQUENCE [LARGE SCALE GENOMIC DNA]</scope>
    <source>
        <strain evidence="8 9">CBS 309.79</strain>
    </source>
</reference>
<proteinExistence type="predicted"/>
<comment type="subunit">
    <text evidence="2">Associated with the spliceosome.</text>
</comment>
<dbReference type="STRING" id="1884261.A0A5C3QYG2"/>
<dbReference type="GO" id="GO:0006364">
    <property type="term" value="P:rRNA processing"/>
    <property type="evidence" value="ECO:0007669"/>
    <property type="project" value="UniProtKB-KW"/>
</dbReference>
<dbReference type="GO" id="GO:0032040">
    <property type="term" value="C:small-subunit processome"/>
    <property type="evidence" value="ECO:0007669"/>
    <property type="project" value="TreeGrafter"/>
</dbReference>
<dbReference type="PROSITE" id="PS50126">
    <property type="entry name" value="S1"/>
    <property type="match status" value="9"/>
</dbReference>
<dbReference type="Pfam" id="PF24685">
    <property type="entry name" value="OB_RRP5_4th"/>
    <property type="match status" value="1"/>
</dbReference>
<sequence>MPSAKRALPESAPGPKAKKSKTTTDAGKPTAHPVSTLTAEDVDFPRGGGSSLTPLEVKSLRVEAVREADAELFRDAQKPKKTQSVKKKKSQALRESGESGNAKSSKLRIEHLNYKRMYIGQKIFGQVVSIQPLALVISLPNQLFGHVPITQISSQYTAALEKLDQSDEESEAGEEEEESQVPSLADIFAVGQYVRAVVTAVNVAGTTSEHSGLSRSRDDTVRASRRVELSLTPEKLNEGVQEADLKQGFTITGSVKAVEDHGYTIDLGVTGVAGFLSFKDAQKGKLSTSAKYTVGQLLDLNVAKFKSRICNLNLESLSTASIADVSNSASVLPGALVQALVTEVRSDGLATQILGFFEGTVDEFQLPKDHTYKLGSKIKARIIYTLASSPPKFALSLSEQVLRLRSPAGPQSSLSVEEEHPLGSVIQGAKIVRCEPERGLVLDVSNGRQGFVHISHVSDDHTPVLSPSSGHWKIGTLHKARVTGYFAFDGLLQLSLKHSVNEQRIFQASDVQVGEVIKGTIKRLTPTGLFVALSDNVDGLVKPLHFADITLKNPGKKFKEGAILKCKVLNMQVEQNRVLLTCKKSLLESTLPIISSFEGVAPGFISHGVVAKVLEKQVIVSFYNGLKAFIPHRELSETPLASASEQFTEGRVVKVKILSVDAEQQRMIGSIRQTSSLAKPEAVDVSNVEIGDSVQAVVKALHKDNALLTLQPSHVQALISLKNISNFRDVPLVQLRSQLQAEDILEELVVVSRNPEKGIVIVAHKPRSKQTLLSKGSISIDTAEIGQTVMGRVTRHTAAGALVKLTSQVAGILHLTDVADDYSASGTQLPTVGTVIKAVVVAIEKERNRLVLSTRPSRMAADKHESVVDSEVASISDITEGQTLRGLVKKVADHGLFVTIGRNIDGRVQIRELFDEYVKDWQPRFKADQVVKARILKVDKEKNQVELTMRSDAARQSTALRLSDLSEGQIVDGVVKRIEPYGLFIQIADSTVTGLCHKSELSDSADSDVDAALSNFRVNDSVKAFVLTIKEKKLNFSLKPSLLGDALITEADEEDSVASEDEALGIEDAMDLDDVAGDEEESSSEVEDEDVAMNVDVEAPTFVQGPSSKKQSKAQPCLPLTNGFGWFDPQQPDADLAASDASDEDNGATQKSKKKKKGKEIEYDLTADMHTKSPDSVADFERVLLGSPDSSYVWIQYMSFQIQLFEIDKARSIARRALNTINFREELEKMNVWIALLNLENAYGTDESLDATFKEAARSNDSKTIHLRMAAIFEQSGKTEKCVEQYTKTCKKFGHSSKAWTVFAEYHFKQGDAEAARQLLPRSLQSLEKRKHLKTISKFAQLEYKLGDAERGRTIYEGIVDSHKKRWDMWSIYVDMEAAQGEIQSVRNLMQRILSNKLSSYKAKSFFKKWMALEQRLGDAEGEELVKQKAIEWTSANTQVEE</sequence>
<dbReference type="FunFam" id="2.40.50.140:FF:000155">
    <property type="entry name" value="rRNA biogenesis protein RRP5"/>
    <property type="match status" value="1"/>
</dbReference>
<dbReference type="SUPFAM" id="SSF48452">
    <property type="entry name" value="TPR-like"/>
    <property type="match status" value="2"/>
</dbReference>
<evidence type="ECO:0000256" key="4">
    <source>
        <dbReference type="ARBA" id="ARBA00022737"/>
    </source>
</evidence>
<dbReference type="FunFam" id="2.40.50.140:FF:000103">
    <property type="entry name" value="protein RRP5 homolog"/>
    <property type="match status" value="3"/>
</dbReference>
<dbReference type="InterPro" id="IPR012340">
    <property type="entry name" value="NA-bd_OB-fold"/>
</dbReference>
<feature type="region of interest" description="Disordered" evidence="6">
    <location>
        <begin position="1052"/>
        <end position="1093"/>
    </location>
</feature>